<dbReference type="Gene3D" id="1.10.10.10">
    <property type="entry name" value="Winged helix-like DNA-binding domain superfamily/Winged helix DNA-binding domain"/>
    <property type="match status" value="1"/>
</dbReference>
<name>A0A813PGH2_9BILA</name>
<comment type="subcellular location">
    <subcellularLocation>
        <location evidence="2">Nucleus</location>
    </subcellularLocation>
</comment>
<reference evidence="5" key="1">
    <citation type="submission" date="2021-02" db="EMBL/GenBank/DDBJ databases">
        <authorList>
            <person name="Nowell W R."/>
        </authorList>
    </citation>
    <scope>NUCLEOTIDE SEQUENCE</scope>
</reference>
<proteinExistence type="predicted"/>
<accession>A0A813PGH2</accession>
<dbReference type="EMBL" id="CAJNOL010000020">
    <property type="protein sequence ID" value="CAF0752577.1"/>
    <property type="molecule type" value="Genomic_DNA"/>
</dbReference>
<evidence type="ECO:0000259" key="4">
    <source>
        <dbReference type="PROSITE" id="PS50039"/>
    </source>
</evidence>
<dbReference type="AlphaFoldDB" id="A0A813PGH2"/>
<feature type="domain" description="Fork-head" evidence="4">
    <location>
        <begin position="162"/>
        <end position="269"/>
    </location>
</feature>
<evidence type="ECO:0000256" key="2">
    <source>
        <dbReference type="PROSITE-ProRule" id="PRU00089"/>
    </source>
</evidence>
<keyword evidence="1 2" id="KW-0238">DNA-binding</keyword>
<evidence type="ECO:0000313" key="5">
    <source>
        <dbReference type="EMBL" id="CAF0752577.1"/>
    </source>
</evidence>
<dbReference type="InterPro" id="IPR036388">
    <property type="entry name" value="WH-like_DNA-bd_sf"/>
</dbReference>
<keyword evidence="2" id="KW-0539">Nucleus</keyword>
<organism evidence="5 6">
    <name type="scientific">Rotaria sordida</name>
    <dbReference type="NCBI Taxonomy" id="392033"/>
    <lineage>
        <taxon>Eukaryota</taxon>
        <taxon>Metazoa</taxon>
        <taxon>Spiralia</taxon>
        <taxon>Gnathifera</taxon>
        <taxon>Rotifera</taxon>
        <taxon>Eurotatoria</taxon>
        <taxon>Bdelloidea</taxon>
        <taxon>Philodinida</taxon>
        <taxon>Philodinidae</taxon>
        <taxon>Rotaria</taxon>
    </lineage>
</organism>
<gene>
    <name evidence="5" type="ORF">JXQ802_LOCUS1764</name>
</gene>
<dbReference type="InterPro" id="IPR001766">
    <property type="entry name" value="Fork_head_dom"/>
</dbReference>
<dbReference type="Proteomes" id="UP000663870">
    <property type="component" value="Unassembled WGS sequence"/>
</dbReference>
<protein>
    <recommendedName>
        <fullName evidence="4">Fork-head domain-containing protein</fullName>
    </recommendedName>
</protein>
<dbReference type="GO" id="GO:0005634">
    <property type="term" value="C:nucleus"/>
    <property type="evidence" value="ECO:0007669"/>
    <property type="project" value="UniProtKB-SubCell"/>
</dbReference>
<dbReference type="GO" id="GO:0000978">
    <property type="term" value="F:RNA polymerase II cis-regulatory region sequence-specific DNA binding"/>
    <property type="evidence" value="ECO:0007669"/>
    <property type="project" value="TreeGrafter"/>
</dbReference>
<keyword evidence="6" id="KW-1185">Reference proteome</keyword>
<feature type="compositionally biased region" description="Polar residues" evidence="3">
    <location>
        <begin position="51"/>
        <end position="62"/>
    </location>
</feature>
<dbReference type="InterPro" id="IPR030456">
    <property type="entry name" value="TF_fork_head_CS_2"/>
</dbReference>
<evidence type="ECO:0000313" key="6">
    <source>
        <dbReference type="Proteomes" id="UP000663870"/>
    </source>
</evidence>
<feature type="region of interest" description="Disordered" evidence="3">
    <location>
        <begin position="51"/>
        <end position="77"/>
    </location>
</feature>
<dbReference type="Pfam" id="PF00250">
    <property type="entry name" value="Forkhead"/>
    <property type="match status" value="1"/>
</dbReference>
<evidence type="ECO:0000256" key="1">
    <source>
        <dbReference type="ARBA" id="ARBA00023125"/>
    </source>
</evidence>
<sequence>MAHLTIVTKRSSMTQWPIQRNIYTLVSQTNSMNKTNQQESTNILTAHNINTPRLSSTNNHHTSQQQQQQQQQQSSTLNTFDDSLTNLSWLHDINILKRTMPPINSSSSTTNNKRKEQPSPCSSSSNRDSIYPNDISDNNDLTINNDDDDDQWRMYKTNPQAKPVYSYSQLILFALKQSGHDKMTLQMIYDWVAENFPYFRKMEPTWQNSIRHNLSLNKWFIKVPRTKKEAGGGKGGFWKLSPDYERQRSLIHIQQQQQLMNSTHHKRSRHSKRSTPLSLNQIVSNNVTPLTKNSSRISYENIKTEPWIDPILPCIGSKNQSPLHCHTAIIDRSYVRMPSSFLSPTSSPDSLTISPFNNQQINDLSSILTPSPSSSPSSMSSVISKQNLNGTKLDDTDMLLLDSSTFDWDAYLCETTNDIDVQPLLSSRTEHDLFNDFNAALSDLTSSAEAAAAAGADTNNAFDAFDYTSKHSTFNCLFEDDDQSQQQQQQQQQIIESSNNSAGLTIKGSGIKRPSWWITNESITSTKLPSLETAFDLKLSK</sequence>
<dbReference type="PRINTS" id="PR00053">
    <property type="entry name" value="FORKHEAD"/>
</dbReference>
<comment type="caution">
    <text evidence="5">The sequence shown here is derived from an EMBL/GenBank/DDBJ whole genome shotgun (WGS) entry which is preliminary data.</text>
</comment>
<dbReference type="PROSITE" id="PS00658">
    <property type="entry name" value="FORK_HEAD_2"/>
    <property type="match status" value="1"/>
</dbReference>
<dbReference type="PANTHER" id="PTHR46805">
    <property type="entry name" value="FORKHEAD BOX PROTEIN J1"/>
    <property type="match status" value="1"/>
</dbReference>
<evidence type="ECO:0000256" key="3">
    <source>
        <dbReference type="SAM" id="MobiDB-lite"/>
    </source>
</evidence>
<dbReference type="InterPro" id="IPR036390">
    <property type="entry name" value="WH_DNA-bd_sf"/>
</dbReference>
<dbReference type="InterPro" id="IPR047513">
    <property type="entry name" value="FOXJ1"/>
</dbReference>
<dbReference type="SUPFAM" id="SSF46785">
    <property type="entry name" value="Winged helix' DNA-binding domain"/>
    <property type="match status" value="1"/>
</dbReference>
<dbReference type="GO" id="GO:0000981">
    <property type="term" value="F:DNA-binding transcription factor activity, RNA polymerase II-specific"/>
    <property type="evidence" value="ECO:0007669"/>
    <property type="project" value="TreeGrafter"/>
</dbReference>
<dbReference type="SMART" id="SM00339">
    <property type="entry name" value="FH"/>
    <property type="match status" value="1"/>
</dbReference>
<feature type="compositionally biased region" description="Low complexity" evidence="3">
    <location>
        <begin position="63"/>
        <end position="75"/>
    </location>
</feature>
<feature type="compositionally biased region" description="Low complexity" evidence="3">
    <location>
        <begin position="133"/>
        <end position="144"/>
    </location>
</feature>
<feature type="region of interest" description="Disordered" evidence="3">
    <location>
        <begin position="100"/>
        <end position="150"/>
    </location>
</feature>
<dbReference type="PANTHER" id="PTHR46805:SF3">
    <property type="entry name" value="FORKHEAD BOX PROTEIN J1-B"/>
    <property type="match status" value="1"/>
</dbReference>
<feature type="DNA-binding region" description="Fork-head" evidence="2">
    <location>
        <begin position="162"/>
        <end position="269"/>
    </location>
</feature>
<dbReference type="PROSITE" id="PS50039">
    <property type="entry name" value="FORK_HEAD_3"/>
    <property type="match status" value="1"/>
</dbReference>
<dbReference type="FunFam" id="1.10.10.10:FF:000135">
    <property type="entry name" value="forkhead box protein G1"/>
    <property type="match status" value="1"/>
</dbReference>